<dbReference type="Pfam" id="PF07721">
    <property type="entry name" value="TPR_4"/>
    <property type="match status" value="1"/>
</dbReference>
<sequence>RVRGLRLRAFEQARNAEIDASIAIVAFHRDRNAEINASIAGVKAQRLKAFEQARNAEIDASIALVAFHRARNNLGVALKRRGRIDEAIEHYKMAIEVDPDFAEAHSNLGTVLQGLKRHDEALACFRRALQIKPDFVEVLNNLAWILATCEDAEIRDGAQAVRLAERACELTDYEFPAMLDTLGAAYAEAGQFDQAVQTAQNAFQLALASKNAVRAKNIQNRLELYKANRPYRESFNLETPTRK</sequence>
<dbReference type="AlphaFoldDB" id="A0A0F8YJ63"/>
<dbReference type="PROSITE" id="PS50293">
    <property type="entry name" value="TPR_REGION"/>
    <property type="match status" value="2"/>
</dbReference>
<reference evidence="1" key="1">
    <citation type="journal article" date="2015" name="Nature">
        <title>Complex archaea that bridge the gap between prokaryotes and eukaryotes.</title>
        <authorList>
            <person name="Spang A."/>
            <person name="Saw J.H."/>
            <person name="Jorgensen S.L."/>
            <person name="Zaremba-Niedzwiedzka K."/>
            <person name="Martijn J."/>
            <person name="Lind A.E."/>
            <person name="van Eijk R."/>
            <person name="Schleper C."/>
            <person name="Guy L."/>
            <person name="Ettema T.J."/>
        </authorList>
    </citation>
    <scope>NUCLEOTIDE SEQUENCE</scope>
</reference>
<dbReference type="GO" id="GO:0097363">
    <property type="term" value="F:protein O-acetylglucosaminyltransferase activity"/>
    <property type="evidence" value="ECO:0007669"/>
    <property type="project" value="TreeGrafter"/>
</dbReference>
<dbReference type="PANTHER" id="PTHR44366:SF1">
    <property type="entry name" value="UDP-N-ACETYLGLUCOSAMINE--PEPTIDE N-ACETYLGLUCOSAMINYLTRANSFERASE 110 KDA SUBUNIT"/>
    <property type="match status" value="1"/>
</dbReference>
<feature type="non-terminal residue" evidence="1">
    <location>
        <position position="1"/>
    </location>
</feature>
<gene>
    <name evidence="1" type="ORF">LCGC14_3148110</name>
</gene>
<dbReference type="GO" id="GO:0042802">
    <property type="term" value="F:identical protein binding"/>
    <property type="evidence" value="ECO:0007669"/>
    <property type="project" value="InterPro"/>
</dbReference>
<evidence type="ECO:0000313" key="1">
    <source>
        <dbReference type="EMBL" id="KKK48141.1"/>
    </source>
</evidence>
<protein>
    <submittedName>
        <fullName evidence="1">Uncharacterized protein</fullName>
    </submittedName>
</protein>
<dbReference type="InterPro" id="IPR019734">
    <property type="entry name" value="TPR_rpt"/>
</dbReference>
<comment type="caution">
    <text evidence="1">The sequence shown here is derived from an EMBL/GenBank/DDBJ whole genome shotgun (WGS) entry which is preliminary data.</text>
</comment>
<dbReference type="EMBL" id="LAZR01069221">
    <property type="protein sequence ID" value="KKK48141.1"/>
    <property type="molecule type" value="Genomic_DNA"/>
</dbReference>
<dbReference type="SMART" id="SM00028">
    <property type="entry name" value="TPR"/>
    <property type="match status" value="3"/>
</dbReference>
<dbReference type="SUPFAM" id="SSF48452">
    <property type="entry name" value="TPR-like"/>
    <property type="match status" value="1"/>
</dbReference>
<dbReference type="InterPro" id="IPR011990">
    <property type="entry name" value="TPR-like_helical_dom_sf"/>
</dbReference>
<dbReference type="PROSITE" id="PS50005">
    <property type="entry name" value="TPR"/>
    <property type="match status" value="2"/>
</dbReference>
<dbReference type="GO" id="GO:0006493">
    <property type="term" value="P:protein O-linked glycosylation"/>
    <property type="evidence" value="ECO:0007669"/>
    <property type="project" value="InterPro"/>
</dbReference>
<dbReference type="InterPro" id="IPR011717">
    <property type="entry name" value="TPR-4"/>
</dbReference>
<organism evidence="1">
    <name type="scientific">marine sediment metagenome</name>
    <dbReference type="NCBI Taxonomy" id="412755"/>
    <lineage>
        <taxon>unclassified sequences</taxon>
        <taxon>metagenomes</taxon>
        <taxon>ecological metagenomes</taxon>
    </lineage>
</organism>
<dbReference type="InterPro" id="IPR037919">
    <property type="entry name" value="OGT"/>
</dbReference>
<name>A0A0F8YJ63_9ZZZZ</name>
<dbReference type="PANTHER" id="PTHR44366">
    <property type="entry name" value="UDP-N-ACETYLGLUCOSAMINE--PEPTIDE N-ACETYLGLUCOSAMINYLTRANSFERASE 110 KDA SUBUNIT"/>
    <property type="match status" value="1"/>
</dbReference>
<dbReference type="Gene3D" id="1.25.40.10">
    <property type="entry name" value="Tetratricopeptide repeat domain"/>
    <property type="match status" value="2"/>
</dbReference>
<dbReference type="Pfam" id="PF13414">
    <property type="entry name" value="TPR_11"/>
    <property type="match status" value="1"/>
</dbReference>
<proteinExistence type="predicted"/>
<accession>A0A0F8YJ63</accession>